<feature type="region of interest" description="Disordered" evidence="1">
    <location>
        <begin position="1"/>
        <end position="21"/>
    </location>
</feature>
<dbReference type="AlphaFoldDB" id="A0A7J9E0N4"/>
<evidence type="ECO:0000256" key="1">
    <source>
        <dbReference type="SAM" id="MobiDB-lite"/>
    </source>
</evidence>
<reference evidence="2 3" key="1">
    <citation type="journal article" date="2019" name="Genome Biol. Evol.">
        <title>Insights into the evolution of the New World diploid cottons (Gossypium, subgenus Houzingenia) based on genome sequencing.</title>
        <authorList>
            <person name="Grover C.E."/>
            <person name="Arick M.A. 2nd"/>
            <person name="Thrash A."/>
            <person name="Conover J.L."/>
            <person name="Sanders W.S."/>
            <person name="Peterson D.G."/>
            <person name="Frelichowski J.E."/>
            <person name="Scheffler J.A."/>
            <person name="Scheffler B.E."/>
            <person name="Wendel J.F."/>
        </authorList>
    </citation>
    <scope>NUCLEOTIDE SEQUENCE [LARGE SCALE GENOMIC DNA]</scope>
    <source>
        <strain evidence="2">8</strain>
        <tissue evidence="2">Leaf</tissue>
    </source>
</reference>
<organism evidence="2 3">
    <name type="scientific">Gossypium trilobum</name>
    <dbReference type="NCBI Taxonomy" id="34281"/>
    <lineage>
        <taxon>Eukaryota</taxon>
        <taxon>Viridiplantae</taxon>
        <taxon>Streptophyta</taxon>
        <taxon>Embryophyta</taxon>
        <taxon>Tracheophyta</taxon>
        <taxon>Spermatophyta</taxon>
        <taxon>Magnoliopsida</taxon>
        <taxon>eudicotyledons</taxon>
        <taxon>Gunneridae</taxon>
        <taxon>Pentapetalae</taxon>
        <taxon>rosids</taxon>
        <taxon>malvids</taxon>
        <taxon>Malvales</taxon>
        <taxon>Malvaceae</taxon>
        <taxon>Malvoideae</taxon>
        <taxon>Gossypium</taxon>
    </lineage>
</organism>
<protein>
    <submittedName>
        <fullName evidence="2">Uncharacterized protein</fullName>
    </submittedName>
</protein>
<keyword evidence="3" id="KW-1185">Reference proteome</keyword>
<evidence type="ECO:0000313" key="3">
    <source>
        <dbReference type="Proteomes" id="UP000593568"/>
    </source>
</evidence>
<accession>A0A7J9E0N4</accession>
<name>A0A7J9E0N4_9ROSI</name>
<dbReference type="EMBL" id="JABEZW010000005">
    <property type="protein sequence ID" value="MBA0766550.1"/>
    <property type="molecule type" value="Genomic_DNA"/>
</dbReference>
<gene>
    <name evidence="2" type="ORF">Gotri_015582</name>
</gene>
<sequence>MSKAMDFNEVGDGGHKIPSAY</sequence>
<proteinExistence type="predicted"/>
<evidence type="ECO:0000313" key="2">
    <source>
        <dbReference type="EMBL" id="MBA0766550.1"/>
    </source>
</evidence>
<comment type="caution">
    <text evidence="2">The sequence shown here is derived from an EMBL/GenBank/DDBJ whole genome shotgun (WGS) entry which is preliminary data.</text>
</comment>
<dbReference type="Proteomes" id="UP000593568">
    <property type="component" value="Unassembled WGS sequence"/>
</dbReference>